<feature type="domain" description="4Fe-4S ferredoxin-type" evidence="4">
    <location>
        <begin position="34"/>
        <end position="61"/>
    </location>
</feature>
<evidence type="ECO:0000313" key="5">
    <source>
        <dbReference type="EMBL" id="AUO18851.1"/>
    </source>
</evidence>
<dbReference type="KEGG" id="mpec:B9O19_00668"/>
<feature type="domain" description="4Fe-4S ferredoxin-type" evidence="4">
    <location>
        <begin position="1"/>
        <end position="32"/>
    </location>
</feature>
<dbReference type="PROSITE" id="PS00198">
    <property type="entry name" value="4FE4S_FER_1"/>
    <property type="match status" value="1"/>
</dbReference>
<dbReference type="RefSeq" id="WP_102365103.1">
    <property type="nucleotide sequence ID" value="NZ_CP020991.1"/>
</dbReference>
<dbReference type="InterPro" id="IPR017900">
    <property type="entry name" value="4Fe4S_Fe_S_CS"/>
</dbReference>
<dbReference type="EMBL" id="CP020991">
    <property type="protein sequence ID" value="AUO18851.1"/>
    <property type="molecule type" value="Genomic_DNA"/>
</dbReference>
<keyword evidence="2" id="KW-0408">Iron</keyword>
<evidence type="ECO:0000259" key="4">
    <source>
        <dbReference type="PROSITE" id="PS51379"/>
    </source>
</evidence>
<proteinExistence type="predicted"/>
<keyword evidence="3" id="KW-0411">Iron-sulfur</keyword>
<dbReference type="Gene3D" id="3.30.70.20">
    <property type="match status" value="1"/>
</dbReference>
<dbReference type="Pfam" id="PF00037">
    <property type="entry name" value="Fer4"/>
    <property type="match status" value="1"/>
</dbReference>
<dbReference type="SUPFAM" id="SSF54862">
    <property type="entry name" value="4Fe-4S ferredoxins"/>
    <property type="match status" value="1"/>
</dbReference>
<evidence type="ECO:0000313" key="6">
    <source>
        <dbReference type="Proteomes" id="UP000235589"/>
    </source>
</evidence>
<dbReference type="AlphaFoldDB" id="A0A2K9P0R9"/>
<accession>A0A2K9P0R9</accession>
<evidence type="ECO:0000256" key="1">
    <source>
        <dbReference type="ARBA" id="ARBA00022723"/>
    </source>
</evidence>
<dbReference type="Proteomes" id="UP000235589">
    <property type="component" value="Chromosome"/>
</dbReference>
<keyword evidence="6" id="KW-1185">Reference proteome</keyword>
<organism evidence="5 6">
    <name type="scientific">Monoglobus pectinilyticus</name>
    <dbReference type="NCBI Taxonomy" id="1981510"/>
    <lineage>
        <taxon>Bacteria</taxon>
        <taxon>Bacillati</taxon>
        <taxon>Bacillota</taxon>
        <taxon>Clostridia</taxon>
        <taxon>Monoglobales</taxon>
        <taxon>Monoglobaceae</taxon>
        <taxon>Monoglobus</taxon>
    </lineage>
</organism>
<dbReference type="OrthoDB" id="9813995at2"/>
<evidence type="ECO:0000256" key="2">
    <source>
        <dbReference type="ARBA" id="ARBA00023004"/>
    </source>
</evidence>
<sequence>MKVIINKDKCPQNHKCPSIKVCPKNAITQKDSHSLPQINYDLCILCGKCMKFCPKGAFEMQ</sequence>
<dbReference type="PROSITE" id="PS51379">
    <property type="entry name" value="4FE4S_FER_2"/>
    <property type="match status" value="2"/>
</dbReference>
<dbReference type="GO" id="GO:0051536">
    <property type="term" value="F:iron-sulfur cluster binding"/>
    <property type="evidence" value="ECO:0007669"/>
    <property type="project" value="UniProtKB-KW"/>
</dbReference>
<gene>
    <name evidence="5" type="primary">rsxB</name>
    <name evidence="5" type="ORF">B9O19_00668</name>
</gene>
<dbReference type="GO" id="GO:0046872">
    <property type="term" value="F:metal ion binding"/>
    <property type="evidence" value="ECO:0007669"/>
    <property type="project" value="UniProtKB-KW"/>
</dbReference>
<dbReference type="InterPro" id="IPR017896">
    <property type="entry name" value="4Fe4S_Fe-S-bd"/>
</dbReference>
<reference evidence="5 6" key="1">
    <citation type="submission" date="2017-04" db="EMBL/GenBank/DDBJ databases">
        <title>Monoglobus pectinilyticus 14 draft genome.</title>
        <authorList>
            <person name="Kim C."/>
            <person name="Rosendale D.I."/>
            <person name="Kelly W.J."/>
            <person name="Tannock G.W."/>
            <person name="Patchett M.L."/>
            <person name="Jordens J.Z."/>
        </authorList>
    </citation>
    <scope>NUCLEOTIDE SEQUENCE [LARGE SCALE GENOMIC DNA]</scope>
    <source>
        <strain evidence="5 6">14</strain>
    </source>
</reference>
<name>A0A2K9P0R9_9FIRM</name>
<evidence type="ECO:0000256" key="3">
    <source>
        <dbReference type="ARBA" id="ARBA00023014"/>
    </source>
</evidence>
<dbReference type="GeneID" id="98062094"/>
<keyword evidence="1" id="KW-0479">Metal-binding</keyword>
<protein>
    <submittedName>
        <fullName evidence="5">4Fe-4S ferredoxin</fullName>
    </submittedName>
</protein>